<proteinExistence type="predicted"/>
<gene>
    <name evidence="1" type="ORF">A3A74_04500</name>
</gene>
<comment type="caution">
    <text evidence="1">The sequence shown here is derived from an EMBL/GenBank/DDBJ whole genome shotgun (WGS) entry which is preliminary data.</text>
</comment>
<dbReference type="AlphaFoldDB" id="A0A1F7I8P0"/>
<evidence type="ECO:0000313" key="1">
    <source>
        <dbReference type="EMBL" id="OGK39726.1"/>
    </source>
</evidence>
<name>A0A1F7I8P0_9BACT</name>
<evidence type="ECO:0000313" key="2">
    <source>
        <dbReference type="Proteomes" id="UP000179270"/>
    </source>
</evidence>
<dbReference type="STRING" id="1802055.A3A74_04500"/>
<dbReference type="Proteomes" id="UP000179270">
    <property type="component" value="Unassembled WGS sequence"/>
</dbReference>
<dbReference type="EMBL" id="MGAF01000045">
    <property type="protein sequence ID" value="OGK39726.1"/>
    <property type="molecule type" value="Genomic_DNA"/>
</dbReference>
<reference evidence="1 2" key="1">
    <citation type="journal article" date="2016" name="Nat. Commun.">
        <title>Thousands of microbial genomes shed light on interconnected biogeochemical processes in an aquifer system.</title>
        <authorList>
            <person name="Anantharaman K."/>
            <person name="Brown C.T."/>
            <person name="Hug L.A."/>
            <person name="Sharon I."/>
            <person name="Castelle C.J."/>
            <person name="Probst A.J."/>
            <person name="Thomas B.C."/>
            <person name="Singh A."/>
            <person name="Wilkins M.J."/>
            <person name="Karaoz U."/>
            <person name="Brodie E.L."/>
            <person name="Williams K.H."/>
            <person name="Hubbard S.S."/>
            <person name="Banfield J.F."/>
        </authorList>
    </citation>
    <scope>NUCLEOTIDE SEQUENCE [LARGE SCALE GENOMIC DNA]</scope>
</reference>
<protein>
    <submittedName>
        <fullName evidence="1">Uncharacterized protein</fullName>
    </submittedName>
</protein>
<organism evidence="1 2">
    <name type="scientific">Candidatus Roizmanbacteria bacterium RIFCSPLOWO2_01_FULL_35_13</name>
    <dbReference type="NCBI Taxonomy" id="1802055"/>
    <lineage>
        <taxon>Bacteria</taxon>
        <taxon>Candidatus Roizmaniibacteriota</taxon>
    </lineage>
</organism>
<accession>A0A1F7I8P0</accession>
<sequence length="89" mass="10970">MWNWSTDEKTFKKKYPKEYRLWYLVQLINYGLDEGEKLNREEVKKAWPNIKDKLDPYKARAVEYLLWGKLYSLPTNLTFWNWHKLIPTS</sequence>